<evidence type="ECO:0000313" key="3">
    <source>
        <dbReference type="EMBL" id="NDW20478.1"/>
    </source>
</evidence>
<dbReference type="Pfam" id="PF08245">
    <property type="entry name" value="Mur_ligase_M"/>
    <property type="match status" value="1"/>
</dbReference>
<dbReference type="InterPro" id="IPR036615">
    <property type="entry name" value="Mur_ligase_C_dom_sf"/>
</dbReference>
<dbReference type="Gene3D" id="3.90.190.20">
    <property type="entry name" value="Mur ligase, C-terminal domain"/>
    <property type="match status" value="1"/>
</dbReference>
<evidence type="ECO:0000259" key="1">
    <source>
        <dbReference type="Pfam" id="PF02875"/>
    </source>
</evidence>
<dbReference type="SUPFAM" id="SSF53244">
    <property type="entry name" value="MurD-like peptide ligases, peptide-binding domain"/>
    <property type="match status" value="1"/>
</dbReference>
<proteinExistence type="predicted"/>
<evidence type="ECO:0000313" key="4">
    <source>
        <dbReference type="Proteomes" id="UP000478837"/>
    </source>
</evidence>
<accession>A0A6L9MQQ9</accession>
<comment type="caution">
    <text evidence="3">The sequence shown here is derived from an EMBL/GenBank/DDBJ whole genome shotgun (WGS) entry which is preliminary data.</text>
</comment>
<protein>
    <submittedName>
        <fullName evidence="3">Mur ligase</fullName>
    </submittedName>
</protein>
<feature type="domain" description="Mur ligase central" evidence="2">
    <location>
        <begin position="187"/>
        <end position="399"/>
    </location>
</feature>
<dbReference type="PANTHER" id="PTHR23135">
    <property type="entry name" value="MUR LIGASE FAMILY MEMBER"/>
    <property type="match status" value="1"/>
</dbReference>
<gene>
    <name evidence="3" type="ORF">GTW09_02960</name>
</gene>
<dbReference type="EMBL" id="JAAAWP010000001">
    <property type="protein sequence ID" value="NDW20478.1"/>
    <property type="molecule type" value="Genomic_DNA"/>
</dbReference>
<dbReference type="PANTHER" id="PTHR23135:SF18">
    <property type="entry name" value="CYANOPHYCIN SYNTHETASE"/>
    <property type="match status" value="1"/>
</dbReference>
<keyword evidence="3" id="KW-0436">Ligase</keyword>
<feature type="domain" description="Mur ligase C-terminal" evidence="1">
    <location>
        <begin position="426"/>
        <end position="559"/>
    </location>
</feature>
<dbReference type="Proteomes" id="UP000478837">
    <property type="component" value="Unassembled WGS sequence"/>
</dbReference>
<reference evidence="3 4" key="1">
    <citation type="submission" date="2020-01" db="EMBL/GenBank/DDBJ databases">
        <title>Genomes of bacteria type strains.</title>
        <authorList>
            <person name="Chen J."/>
            <person name="Zhu S."/>
            <person name="Yang J."/>
        </authorList>
    </citation>
    <scope>NUCLEOTIDE SEQUENCE [LARGE SCALE GENOMIC DNA]</scope>
    <source>
        <strain evidence="3 4">LMG 22958</strain>
    </source>
</reference>
<dbReference type="Pfam" id="PF02875">
    <property type="entry name" value="Mur_ligase_C"/>
    <property type="match status" value="1"/>
</dbReference>
<dbReference type="SUPFAM" id="SSF53623">
    <property type="entry name" value="MurD-like peptide ligases, catalytic domain"/>
    <property type="match status" value="1"/>
</dbReference>
<dbReference type="InterPro" id="IPR036565">
    <property type="entry name" value="Mur-like_cat_sf"/>
</dbReference>
<dbReference type="Gene3D" id="3.40.1190.10">
    <property type="entry name" value="Mur-like, catalytic domain"/>
    <property type="match status" value="1"/>
</dbReference>
<dbReference type="AlphaFoldDB" id="A0A6L9MQQ9"/>
<evidence type="ECO:0000259" key="2">
    <source>
        <dbReference type="Pfam" id="PF08245"/>
    </source>
</evidence>
<sequence>MRLDLDEVRRLTGPNLLSNHTGAIIDVLIEGISGQEVIDCLQGHLQAIQHQLEWHEKTFVRYYDGGASLSMSAPIDLLYSACDILELAWECCVLDFSKLYAVQSDTLPLANFASRIDELRTAIIEERNPALIAFVQAAENNKVRCLVDDDEVSLGAGVSAQTWPIDAIPAPSTINWQQFSEIPLALITGTNGKSTSVRLAAQIAKAANLNSGVTSTDFIKVGDDIIDEGDYSGPGGARMLLRDNRTEIAFLEVARGGLLRRGLPVYHANAALVTNVASDHLGQYGINTVDDIAHVKLMVSKAIHQGDTLVLNADDSRLVKFVHSNANPSSVCWFSKYADNQQIVEALAAGCPCVYAKDNQIIYFDGKISHAIAQIDRIPMTVNGTALHNLENALGVVGLCKSMGISSKAITQGLFDFESNASDNPGRTNIYKRKGATIIVDFAHNPHSMQAVIKMASGLKQKNDYGEIKVLFGHAGDRSNEDIKRVADAIVTLQPNTYILTELEKYLRGREPGEISDIVEHHLLASGVQASQIQRASSPLAGTQTALKEVNEGDLVLLFALTEREEIRAFIESIK</sequence>
<dbReference type="GO" id="GO:0016881">
    <property type="term" value="F:acid-amino acid ligase activity"/>
    <property type="evidence" value="ECO:0007669"/>
    <property type="project" value="InterPro"/>
</dbReference>
<keyword evidence="4" id="KW-1185">Reference proteome</keyword>
<dbReference type="InterPro" id="IPR004101">
    <property type="entry name" value="Mur_ligase_C"/>
</dbReference>
<dbReference type="GO" id="GO:0005524">
    <property type="term" value="F:ATP binding"/>
    <property type="evidence" value="ECO:0007669"/>
    <property type="project" value="InterPro"/>
</dbReference>
<organism evidence="3 4">
    <name type="scientific">Alteromonas hispanica</name>
    <dbReference type="NCBI Taxonomy" id="315421"/>
    <lineage>
        <taxon>Bacteria</taxon>
        <taxon>Pseudomonadati</taxon>
        <taxon>Pseudomonadota</taxon>
        <taxon>Gammaproteobacteria</taxon>
        <taxon>Alteromonadales</taxon>
        <taxon>Alteromonadaceae</taxon>
        <taxon>Alteromonas/Salinimonas group</taxon>
        <taxon>Alteromonas</taxon>
    </lineage>
</organism>
<name>A0A6L9MQQ9_9ALTE</name>
<dbReference type="InterPro" id="IPR013221">
    <property type="entry name" value="Mur_ligase_cen"/>
</dbReference>